<evidence type="ECO:0000313" key="1">
    <source>
        <dbReference type="EMBL" id="CAK9116326.1"/>
    </source>
</evidence>
<reference evidence="1 2" key="1">
    <citation type="submission" date="2024-02" db="EMBL/GenBank/DDBJ databases">
        <authorList>
            <person name="Chen Y."/>
            <person name="Shah S."/>
            <person name="Dougan E. K."/>
            <person name="Thang M."/>
            <person name="Chan C."/>
        </authorList>
    </citation>
    <scope>NUCLEOTIDE SEQUENCE [LARGE SCALE GENOMIC DNA]</scope>
</reference>
<sequence length="343" mass="38698">MARDGCIDELLGELQHFLQGQLEACTVEANGLARCCAHAERLLEKTRPSAKGSQELDFDYQKWWQWRQLRSEWTQTRSREQSLKEAADKARSTWKQQLASSRPSSESQTLKASSLARLCTFTAEQVLPSPEQFFMSKGLWPDTGDLRVQEFCQLFLLIALEKWVARLAEEAVAEGPSVDMAADATKQRSMEMRAEREVREVEQPNTDAHPLILLQHIPGGEPAVRSILQAKHKARQMEFESNVIIRICCGESQSRSESDRPPGPSVTNLLAKVEETLNLQTALTEAKRVKALEVLRMVQHLCSDQRRMLSFWALSDVAAAGEHDEKDALRACSTKLLPRMIGI</sequence>
<dbReference type="Proteomes" id="UP001642484">
    <property type="component" value="Unassembled WGS sequence"/>
</dbReference>
<gene>
    <name evidence="1" type="ORF">CCMP2556_LOCUS53941</name>
</gene>
<keyword evidence="2" id="KW-1185">Reference proteome</keyword>
<proteinExistence type="predicted"/>
<dbReference type="EMBL" id="CAXAMN010028362">
    <property type="protein sequence ID" value="CAK9116326.1"/>
    <property type="molecule type" value="Genomic_DNA"/>
</dbReference>
<comment type="caution">
    <text evidence="1">The sequence shown here is derived from an EMBL/GenBank/DDBJ whole genome shotgun (WGS) entry which is preliminary data.</text>
</comment>
<protein>
    <submittedName>
        <fullName evidence="1">Uncharacterized protein</fullName>
    </submittedName>
</protein>
<evidence type="ECO:0000313" key="2">
    <source>
        <dbReference type="Proteomes" id="UP001642484"/>
    </source>
</evidence>
<accession>A0ABP0SVV2</accession>
<name>A0ABP0SVV2_9DINO</name>
<organism evidence="1 2">
    <name type="scientific">Durusdinium trenchii</name>
    <dbReference type="NCBI Taxonomy" id="1381693"/>
    <lineage>
        <taxon>Eukaryota</taxon>
        <taxon>Sar</taxon>
        <taxon>Alveolata</taxon>
        <taxon>Dinophyceae</taxon>
        <taxon>Suessiales</taxon>
        <taxon>Symbiodiniaceae</taxon>
        <taxon>Durusdinium</taxon>
    </lineage>
</organism>